<evidence type="ECO:0000256" key="1">
    <source>
        <dbReference type="ARBA" id="ARBA00022741"/>
    </source>
</evidence>
<dbReference type="GO" id="GO:0006281">
    <property type="term" value="P:DNA repair"/>
    <property type="evidence" value="ECO:0007669"/>
    <property type="project" value="TreeGrafter"/>
</dbReference>
<dbReference type="InterPro" id="IPR000330">
    <property type="entry name" value="SNF2_N"/>
</dbReference>
<dbReference type="GO" id="GO:0016787">
    <property type="term" value="F:hydrolase activity"/>
    <property type="evidence" value="ECO:0007669"/>
    <property type="project" value="UniProtKB-KW"/>
</dbReference>
<evidence type="ECO:0000313" key="6">
    <source>
        <dbReference type="Proteomes" id="UP000803844"/>
    </source>
</evidence>
<comment type="caution">
    <text evidence="5">The sequence shown here is derived from an EMBL/GenBank/DDBJ whole genome shotgun (WGS) entry which is preliminary data.</text>
</comment>
<proteinExistence type="predicted"/>
<evidence type="ECO:0000256" key="3">
    <source>
        <dbReference type="ARBA" id="ARBA00022840"/>
    </source>
</evidence>
<dbReference type="SMART" id="SM00487">
    <property type="entry name" value="DEXDc"/>
    <property type="match status" value="1"/>
</dbReference>
<keyword evidence="2" id="KW-0378">Hydrolase</keyword>
<dbReference type="PANTHER" id="PTHR45626:SF52">
    <property type="entry name" value="SINGLE-STRANDED DNA-DEPENDENT ATPASE (EUROFUNG)"/>
    <property type="match status" value="1"/>
</dbReference>
<gene>
    <name evidence="5" type="ORF">M406DRAFT_242350</name>
</gene>
<name>A0A9P4Y0E7_CRYP1</name>
<dbReference type="InterPro" id="IPR050628">
    <property type="entry name" value="SNF2_RAD54_helicase_TF"/>
</dbReference>
<dbReference type="GO" id="GO:0005634">
    <property type="term" value="C:nucleus"/>
    <property type="evidence" value="ECO:0007669"/>
    <property type="project" value="TreeGrafter"/>
</dbReference>
<dbReference type="AlphaFoldDB" id="A0A9P4Y0E7"/>
<dbReference type="PROSITE" id="PS51192">
    <property type="entry name" value="HELICASE_ATP_BIND_1"/>
    <property type="match status" value="1"/>
</dbReference>
<evidence type="ECO:0000313" key="5">
    <source>
        <dbReference type="EMBL" id="KAF3764219.1"/>
    </source>
</evidence>
<dbReference type="Pfam" id="PF00176">
    <property type="entry name" value="SNF2-rel_dom"/>
    <property type="match status" value="2"/>
</dbReference>
<protein>
    <recommendedName>
        <fullName evidence="4">Helicase ATP-binding domain-containing protein</fullName>
    </recommendedName>
</protein>
<evidence type="ECO:0000256" key="2">
    <source>
        <dbReference type="ARBA" id="ARBA00022801"/>
    </source>
</evidence>
<reference evidence="5" key="1">
    <citation type="journal article" date="2020" name="Phytopathology">
        <title>Genome sequence of the chestnut blight fungus Cryphonectria parasitica EP155: A fundamental resource for an archetypical invasive plant pathogen.</title>
        <authorList>
            <person name="Crouch J.A."/>
            <person name="Dawe A."/>
            <person name="Aerts A."/>
            <person name="Barry K."/>
            <person name="Churchill A.C.L."/>
            <person name="Grimwood J."/>
            <person name="Hillman B."/>
            <person name="Milgroom M.G."/>
            <person name="Pangilinan J."/>
            <person name="Smith M."/>
            <person name="Salamov A."/>
            <person name="Schmutz J."/>
            <person name="Yadav J."/>
            <person name="Grigoriev I.V."/>
            <person name="Nuss D."/>
        </authorList>
    </citation>
    <scope>NUCLEOTIDE SEQUENCE</scope>
    <source>
        <strain evidence="5">EP155</strain>
    </source>
</reference>
<dbReference type="RefSeq" id="XP_040775180.1">
    <property type="nucleotide sequence ID" value="XM_040916169.1"/>
</dbReference>
<dbReference type="GO" id="GO:0005524">
    <property type="term" value="F:ATP binding"/>
    <property type="evidence" value="ECO:0007669"/>
    <property type="project" value="UniProtKB-KW"/>
</dbReference>
<sequence>SYRHKITGFERPQKYECKGGLLADEMGLGKTMVMLATIVGSLERATAFALQESSTSATHTRSKATLVVVPSSILIDSYLAELQHRVSGFGVFGTIEWFRIVLDEAHEVRNRKTKQFQAIAGLAAEHRWCLSGTPFQNSLEDISSLVNILRVPLLDHPATFRRFIMNQETRSVRDRYRTLRLLLTSICLRRTKQVAGLPEPVIEVQHLEFNSAERNDYEEILRRAKKLDDLNVSG</sequence>
<feature type="non-terminal residue" evidence="5">
    <location>
        <position position="1"/>
    </location>
</feature>
<dbReference type="InterPro" id="IPR027417">
    <property type="entry name" value="P-loop_NTPase"/>
</dbReference>
<dbReference type="InterPro" id="IPR014001">
    <property type="entry name" value="Helicase_ATP-bd"/>
</dbReference>
<keyword evidence="1" id="KW-0547">Nucleotide-binding</keyword>
<keyword evidence="3" id="KW-0067">ATP-binding</keyword>
<dbReference type="GO" id="GO:0008094">
    <property type="term" value="F:ATP-dependent activity, acting on DNA"/>
    <property type="evidence" value="ECO:0007669"/>
    <property type="project" value="TreeGrafter"/>
</dbReference>
<keyword evidence="6" id="KW-1185">Reference proteome</keyword>
<dbReference type="EMBL" id="MU032348">
    <property type="protein sequence ID" value="KAF3764219.1"/>
    <property type="molecule type" value="Genomic_DNA"/>
</dbReference>
<dbReference type="Gene3D" id="3.40.50.10810">
    <property type="entry name" value="Tandem AAA-ATPase domain"/>
    <property type="match status" value="1"/>
</dbReference>
<accession>A0A9P4Y0E7</accession>
<evidence type="ECO:0000259" key="4">
    <source>
        <dbReference type="PROSITE" id="PS51192"/>
    </source>
</evidence>
<organism evidence="5 6">
    <name type="scientific">Cryphonectria parasitica (strain ATCC 38755 / EP155)</name>
    <dbReference type="NCBI Taxonomy" id="660469"/>
    <lineage>
        <taxon>Eukaryota</taxon>
        <taxon>Fungi</taxon>
        <taxon>Dikarya</taxon>
        <taxon>Ascomycota</taxon>
        <taxon>Pezizomycotina</taxon>
        <taxon>Sordariomycetes</taxon>
        <taxon>Sordariomycetidae</taxon>
        <taxon>Diaporthales</taxon>
        <taxon>Cryphonectriaceae</taxon>
        <taxon>Cryphonectria-Endothia species complex</taxon>
        <taxon>Cryphonectria</taxon>
    </lineage>
</organism>
<feature type="domain" description="Helicase ATP-binding" evidence="4">
    <location>
        <begin position="11"/>
        <end position="152"/>
    </location>
</feature>
<dbReference type="OrthoDB" id="448448at2759"/>
<dbReference type="SUPFAM" id="SSF52540">
    <property type="entry name" value="P-loop containing nucleoside triphosphate hydrolases"/>
    <property type="match status" value="1"/>
</dbReference>
<dbReference type="GeneID" id="63833298"/>
<dbReference type="InterPro" id="IPR038718">
    <property type="entry name" value="SNF2-like_sf"/>
</dbReference>
<dbReference type="Proteomes" id="UP000803844">
    <property type="component" value="Unassembled WGS sequence"/>
</dbReference>
<dbReference type="CDD" id="cd18008">
    <property type="entry name" value="DEXDc_SHPRH-like"/>
    <property type="match status" value="1"/>
</dbReference>
<dbReference type="PANTHER" id="PTHR45626">
    <property type="entry name" value="TRANSCRIPTION TERMINATION FACTOR 2-RELATED"/>
    <property type="match status" value="1"/>
</dbReference>
<feature type="non-terminal residue" evidence="5">
    <location>
        <position position="234"/>
    </location>
</feature>